<dbReference type="SUPFAM" id="SSF54236">
    <property type="entry name" value="Ubiquitin-like"/>
    <property type="match status" value="1"/>
</dbReference>
<dbReference type="PANTHER" id="PTHR10621">
    <property type="entry name" value="UV EXCISION REPAIR PROTEIN RAD23"/>
    <property type="match status" value="1"/>
</dbReference>
<keyword evidence="3" id="KW-1185">Reference proteome</keyword>
<organism evidence="2 3">
    <name type="scientific">Cynara cardunculus var. scolymus</name>
    <name type="common">Globe artichoke</name>
    <name type="synonym">Cynara scolymus</name>
    <dbReference type="NCBI Taxonomy" id="59895"/>
    <lineage>
        <taxon>Eukaryota</taxon>
        <taxon>Viridiplantae</taxon>
        <taxon>Streptophyta</taxon>
        <taxon>Embryophyta</taxon>
        <taxon>Tracheophyta</taxon>
        <taxon>Spermatophyta</taxon>
        <taxon>Magnoliopsida</taxon>
        <taxon>eudicotyledons</taxon>
        <taxon>Gunneridae</taxon>
        <taxon>Pentapetalae</taxon>
        <taxon>asterids</taxon>
        <taxon>campanulids</taxon>
        <taxon>Asterales</taxon>
        <taxon>Asteraceae</taxon>
        <taxon>Carduoideae</taxon>
        <taxon>Cardueae</taxon>
        <taxon>Carduinae</taxon>
        <taxon>Cynara</taxon>
    </lineage>
</organism>
<evidence type="ECO:0000313" key="2">
    <source>
        <dbReference type="EMBL" id="KVI04176.1"/>
    </source>
</evidence>
<evidence type="ECO:0000259" key="1">
    <source>
        <dbReference type="PROSITE" id="PS50053"/>
    </source>
</evidence>
<dbReference type="PANTHER" id="PTHR10621:SF61">
    <property type="entry name" value="UBIQUITIN FAMILY PROTEIN"/>
    <property type="match status" value="1"/>
</dbReference>
<proteinExistence type="predicted"/>
<dbReference type="CDD" id="cd17039">
    <property type="entry name" value="Ubl_ubiquitin_like"/>
    <property type="match status" value="1"/>
</dbReference>
<dbReference type="OMA" id="DESHIYI"/>
<dbReference type="Pfam" id="PF00240">
    <property type="entry name" value="ubiquitin"/>
    <property type="match status" value="1"/>
</dbReference>
<dbReference type="Gramene" id="KVI04176">
    <property type="protein sequence ID" value="KVI04176"/>
    <property type="gene ID" value="Ccrd_017516"/>
</dbReference>
<dbReference type="InterPro" id="IPR000626">
    <property type="entry name" value="Ubiquitin-like_dom"/>
</dbReference>
<sequence length="91" mass="10246">MRVVVEILTGKLFYVQIGDNATVLDLKKEIGAQEKLPDDRLILLLCNNLMNENEALLVEYGVEDGSHLYLFFDSLKDGSTHQFLLSTSESL</sequence>
<dbReference type="GO" id="GO:0005654">
    <property type="term" value="C:nucleoplasm"/>
    <property type="evidence" value="ECO:0007669"/>
    <property type="project" value="TreeGrafter"/>
</dbReference>
<protein>
    <submittedName>
        <fullName evidence="2">Ubiquitin</fullName>
    </submittedName>
</protein>
<dbReference type="GO" id="GO:0043161">
    <property type="term" value="P:proteasome-mediated ubiquitin-dependent protein catabolic process"/>
    <property type="evidence" value="ECO:0007669"/>
    <property type="project" value="TreeGrafter"/>
</dbReference>
<accession>A0A103Y7Y2</accession>
<reference evidence="2 3" key="1">
    <citation type="journal article" date="2016" name="Sci. Rep.">
        <title>The genome sequence of the outbreeding globe artichoke constructed de novo incorporating a phase-aware low-pass sequencing strategy of F1 progeny.</title>
        <authorList>
            <person name="Scaglione D."/>
            <person name="Reyes-Chin-Wo S."/>
            <person name="Acquadro A."/>
            <person name="Froenicke L."/>
            <person name="Portis E."/>
            <person name="Beitel C."/>
            <person name="Tirone M."/>
            <person name="Mauro R."/>
            <person name="Lo Monaco A."/>
            <person name="Mauromicale G."/>
            <person name="Faccioli P."/>
            <person name="Cattivelli L."/>
            <person name="Rieseberg L."/>
            <person name="Michelmore R."/>
            <person name="Lanteri S."/>
        </authorList>
    </citation>
    <scope>NUCLEOTIDE SEQUENCE [LARGE SCALE GENOMIC DNA]</scope>
    <source>
        <strain evidence="2">2C</strain>
    </source>
</reference>
<dbReference type="GO" id="GO:0005829">
    <property type="term" value="C:cytosol"/>
    <property type="evidence" value="ECO:0007669"/>
    <property type="project" value="TreeGrafter"/>
</dbReference>
<dbReference type="PROSITE" id="PS50053">
    <property type="entry name" value="UBIQUITIN_2"/>
    <property type="match status" value="1"/>
</dbReference>
<evidence type="ECO:0000313" key="3">
    <source>
        <dbReference type="Proteomes" id="UP000243975"/>
    </source>
</evidence>
<dbReference type="EMBL" id="LEKV01002301">
    <property type="protein sequence ID" value="KVI04176.1"/>
    <property type="molecule type" value="Genomic_DNA"/>
</dbReference>
<dbReference type="InterPro" id="IPR029071">
    <property type="entry name" value="Ubiquitin-like_domsf"/>
</dbReference>
<dbReference type="Gene3D" id="3.10.20.90">
    <property type="entry name" value="Phosphatidylinositol 3-kinase Catalytic Subunit, Chain A, domain 1"/>
    <property type="match status" value="1"/>
</dbReference>
<dbReference type="AlphaFoldDB" id="A0A103Y7Y2"/>
<dbReference type="Proteomes" id="UP000243975">
    <property type="component" value="Unassembled WGS sequence"/>
</dbReference>
<dbReference type="GO" id="GO:0070628">
    <property type="term" value="F:proteasome binding"/>
    <property type="evidence" value="ECO:0007669"/>
    <property type="project" value="TreeGrafter"/>
</dbReference>
<feature type="domain" description="Ubiquitin-like" evidence="1">
    <location>
        <begin position="1"/>
        <end position="70"/>
    </location>
</feature>
<gene>
    <name evidence="2" type="ORF">Ccrd_017516</name>
</gene>
<comment type="caution">
    <text evidence="2">The sequence shown here is derived from an EMBL/GenBank/DDBJ whole genome shotgun (WGS) entry which is preliminary data.</text>
</comment>
<dbReference type="GO" id="GO:0043130">
    <property type="term" value="F:ubiquitin binding"/>
    <property type="evidence" value="ECO:0007669"/>
    <property type="project" value="TreeGrafter"/>
</dbReference>
<dbReference type="GO" id="GO:0031593">
    <property type="term" value="F:polyubiquitin modification-dependent protein binding"/>
    <property type="evidence" value="ECO:0007669"/>
    <property type="project" value="TreeGrafter"/>
</dbReference>
<name>A0A103Y7Y2_CYNCS</name>